<dbReference type="Pfam" id="PF01885">
    <property type="entry name" value="PTS_2-RNA"/>
    <property type="match status" value="1"/>
</dbReference>
<feature type="compositionally biased region" description="Basic residues" evidence="7">
    <location>
        <begin position="141"/>
        <end position="158"/>
    </location>
</feature>
<feature type="region of interest" description="Disordered" evidence="7">
    <location>
        <begin position="130"/>
        <end position="203"/>
    </location>
</feature>
<dbReference type="EC" id="2.7.1.160" evidence="3"/>
<evidence type="ECO:0000256" key="6">
    <source>
        <dbReference type="ARBA" id="ARBA00047949"/>
    </source>
</evidence>
<dbReference type="InterPro" id="IPR042081">
    <property type="entry name" value="RNA_2'-PTrans_C"/>
</dbReference>
<organism evidence="8 9">
    <name type="scientific">Prorocentrum cordatum</name>
    <dbReference type="NCBI Taxonomy" id="2364126"/>
    <lineage>
        <taxon>Eukaryota</taxon>
        <taxon>Sar</taxon>
        <taxon>Alveolata</taxon>
        <taxon>Dinophyceae</taxon>
        <taxon>Prorocentrales</taxon>
        <taxon>Prorocentraceae</taxon>
        <taxon>Prorocentrum</taxon>
    </lineage>
</organism>
<comment type="caution">
    <text evidence="8">The sequence shown here is derived from an EMBL/GenBank/DDBJ whole genome shotgun (WGS) entry which is preliminary data.</text>
</comment>
<evidence type="ECO:0000256" key="3">
    <source>
        <dbReference type="ARBA" id="ARBA00012007"/>
    </source>
</evidence>
<gene>
    <name evidence="8" type="ORF">PCOR1329_LOCUS23093</name>
</gene>
<dbReference type="Gene3D" id="3.20.170.30">
    <property type="match status" value="1"/>
</dbReference>
<dbReference type="InterPro" id="IPR002745">
    <property type="entry name" value="Ptrans_KptA/Tpt1"/>
</dbReference>
<dbReference type="PANTHER" id="PTHR12684:SF2">
    <property type="entry name" value="TRNA 2'-PHOSPHOTRANSFERASE 1"/>
    <property type="match status" value="1"/>
</dbReference>
<keyword evidence="9" id="KW-1185">Reference proteome</keyword>
<dbReference type="PANTHER" id="PTHR12684">
    <property type="entry name" value="PUTATIVE PHOSPHOTRANSFERASE"/>
    <property type="match status" value="1"/>
</dbReference>
<comment type="catalytic activity">
    <reaction evidence="6">
        <text>2'-phospho-[ligated tRNA] + NAD(+) = mature tRNA + ADP-alpha-D-ribose 1'',2''-cyclic phosphate + nicotinamide</text>
        <dbReference type="Rhea" id="RHEA:23324"/>
        <dbReference type="Rhea" id="RHEA-COMP:11106"/>
        <dbReference type="Rhea" id="RHEA-COMP:11107"/>
        <dbReference type="ChEBI" id="CHEBI:17154"/>
        <dbReference type="ChEBI" id="CHEBI:57540"/>
        <dbReference type="ChEBI" id="CHEBI:76596"/>
        <dbReference type="ChEBI" id="CHEBI:82883"/>
        <dbReference type="ChEBI" id="CHEBI:85027"/>
        <dbReference type="EC" id="2.7.1.160"/>
    </reaction>
</comment>
<evidence type="ECO:0000256" key="1">
    <source>
        <dbReference type="ARBA" id="ARBA00003343"/>
    </source>
</evidence>
<dbReference type="SUPFAM" id="SSF56399">
    <property type="entry name" value="ADP-ribosylation"/>
    <property type="match status" value="1"/>
</dbReference>
<feature type="non-terminal residue" evidence="8">
    <location>
        <position position="1"/>
    </location>
</feature>
<sequence>QVCRHKAADLSLAVRPDGYLVLSEVLGCKMLEKFKATPEQVERIVRDNDKQRFTLAVIDGKRFIRANQGHSMKGVSDDLLLDRLWPGGANLPSQVVHGTYARHWSSILERGLLAGGKQGAKFRNHVHFATGLPADDGPQRHAGHLRPGHLPGPRRRPPRGAPPLPEQQRGHREPGLRGRGARRALPPGGAVSRKDGAQIWPEG</sequence>
<evidence type="ECO:0000256" key="7">
    <source>
        <dbReference type="SAM" id="MobiDB-lite"/>
    </source>
</evidence>
<proteinExistence type="inferred from homology"/>
<evidence type="ECO:0000256" key="5">
    <source>
        <dbReference type="ARBA" id="ARBA00023027"/>
    </source>
</evidence>
<evidence type="ECO:0000313" key="9">
    <source>
        <dbReference type="Proteomes" id="UP001189429"/>
    </source>
</evidence>
<dbReference type="InterPro" id="IPR042080">
    <property type="entry name" value="RNA_2'-PTrans_N"/>
</dbReference>
<dbReference type="EMBL" id="CAUYUJ010007780">
    <property type="protein sequence ID" value="CAK0821962.1"/>
    <property type="molecule type" value="Genomic_DNA"/>
</dbReference>
<evidence type="ECO:0000256" key="4">
    <source>
        <dbReference type="ARBA" id="ARBA00022679"/>
    </source>
</evidence>
<comment type="function">
    <text evidence="1">Catalyzes the last step of tRNA splicing, the transfer of the splice junction 2'-phosphate from ligated tRNA to NAD to produce ADP-ribose 1''-2'' cyclic phosphate.</text>
</comment>
<accession>A0ABN9RRT8</accession>
<reference evidence="8" key="1">
    <citation type="submission" date="2023-10" db="EMBL/GenBank/DDBJ databases">
        <authorList>
            <person name="Chen Y."/>
            <person name="Shah S."/>
            <person name="Dougan E. K."/>
            <person name="Thang M."/>
            <person name="Chan C."/>
        </authorList>
    </citation>
    <scope>NUCLEOTIDE SEQUENCE [LARGE SCALE GENOMIC DNA]</scope>
</reference>
<evidence type="ECO:0000256" key="2">
    <source>
        <dbReference type="ARBA" id="ARBA00009836"/>
    </source>
</evidence>
<dbReference type="Gene3D" id="1.10.10.970">
    <property type="entry name" value="RNA 2'-phosphotransferase, Tpt1/KptA family, N-terminal domain"/>
    <property type="match status" value="1"/>
</dbReference>
<evidence type="ECO:0000313" key="8">
    <source>
        <dbReference type="EMBL" id="CAK0821962.1"/>
    </source>
</evidence>
<dbReference type="Proteomes" id="UP001189429">
    <property type="component" value="Unassembled WGS sequence"/>
</dbReference>
<comment type="similarity">
    <text evidence="2">Belongs to the KptA/TPT1 family.</text>
</comment>
<keyword evidence="5" id="KW-0520">NAD</keyword>
<keyword evidence="4" id="KW-0808">Transferase</keyword>
<name>A0ABN9RRT8_9DINO</name>
<protein>
    <recommendedName>
        <fullName evidence="3">2'-phosphotransferase</fullName>
        <ecNumber evidence="3">2.7.1.160</ecNumber>
    </recommendedName>
</protein>